<dbReference type="Pfam" id="PF14133">
    <property type="entry name" value="DUF4300"/>
    <property type="match status" value="1"/>
</dbReference>
<dbReference type="EMBL" id="JAJEPX010000041">
    <property type="protein sequence ID" value="MCC2177598.1"/>
    <property type="molecule type" value="Genomic_DNA"/>
</dbReference>
<dbReference type="RefSeq" id="WP_227601074.1">
    <property type="nucleotide sequence ID" value="NZ_JAJEPX010000041.1"/>
</dbReference>
<feature type="signal peptide" evidence="1">
    <location>
        <begin position="1"/>
        <end position="27"/>
    </location>
</feature>
<dbReference type="InterPro" id="IPR025389">
    <property type="entry name" value="DUF4300"/>
</dbReference>
<accession>A0AAW4W2I8</accession>
<organism evidence="3 4">
    <name type="scientific">Agathobaculum butyriciproducens</name>
    <dbReference type="NCBI Taxonomy" id="1628085"/>
    <lineage>
        <taxon>Bacteria</taxon>
        <taxon>Bacillati</taxon>
        <taxon>Bacillota</taxon>
        <taxon>Clostridia</taxon>
        <taxon>Eubacteriales</taxon>
        <taxon>Butyricicoccaceae</taxon>
        <taxon>Agathobaculum</taxon>
    </lineage>
</organism>
<dbReference type="Proteomes" id="UP001298753">
    <property type="component" value="Unassembled WGS sequence"/>
</dbReference>
<dbReference type="PROSITE" id="PS51257">
    <property type="entry name" value="PROKAR_LIPOPROTEIN"/>
    <property type="match status" value="1"/>
</dbReference>
<evidence type="ECO:0000256" key="1">
    <source>
        <dbReference type="SAM" id="SignalP"/>
    </source>
</evidence>
<proteinExistence type="predicted"/>
<sequence>MKLKRNSLTTLLVVSFLLMALSGCGQQAEPDSAQPPLETVTYSNLTDADSRKLLTEALANANVDETRTKLLLDRVDQFNASVKSEWLTGGFESAAPTETRYDPYEMQDLWTEKNGSFPGYNCRITAFSLFGEFVTAGVDQPETQGEDSLFMDLETLAADPAVLCGDSTSKFCALFAPVTAADTTEVADQVKALQAGWSERGISFEDSSARLISVVLHDRFSDTDNTLFIGHVGVLLPAEDGSLYFIEKVAFQEPYRLVKIQNRTELSDYLMEKYDTAWGQDTTRSFIMENDELMDGYRPNPLDSAS</sequence>
<reference evidence="3 4" key="1">
    <citation type="submission" date="2021-10" db="EMBL/GenBank/DDBJ databases">
        <title>Anaerobic single-cell dispensing facilitates the cultivation of human gut bacteria.</title>
        <authorList>
            <person name="Afrizal A."/>
        </authorList>
    </citation>
    <scope>NUCLEOTIDE SEQUENCE [LARGE SCALE GENOMIC DNA]</scope>
    <source>
        <strain evidence="3 4">CLA-AA-H270</strain>
    </source>
</reference>
<protein>
    <submittedName>
        <fullName evidence="3">DUF4300 family protein</fullName>
    </submittedName>
</protein>
<evidence type="ECO:0000313" key="3">
    <source>
        <dbReference type="EMBL" id="MCC2177598.1"/>
    </source>
</evidence>
<name>A0AAW4W2I8_9FIRM</name>
<keyword evidence="4" id="KW-1185">Reference proteome</keyword>
<evidence type="ECO:0000313" key="4">
    <source>
        <dbReference type="Proteomes" id="UP001298753"/>
    </source>
</evidence>
<evidence type="ECO:0000259" key="2">
    <source>
        <dbReference type="Pfam" id="PF14133"/>
    </source>
</evidence>
<comment type="caution">
    <text evidence="3">The sequence shown here is derived from an EMBL/GenBank/DDBJ whole genome shotgun (WGS) entry which is preliminary data.</text>
</comment>
<keyword evidence="1" id="KW-0732">Signal</keyword>
<feature type="domain" description="DUF4300" evidence="2">
    <location>
        <begin position="41"/>
        <end position="294"/>
    </location>
</feature>
<dbReference type="AlphaFoldDB" id="A0AAW4W2I8"/>
<feature type="chain" id="PRO_5043700268" evidence="1">
    <location>
        <begin position="28"/>
        <end position="306"/>
    </location>
</feature>
<gene>
    <name evidence="3" type="ORF">LKD22_10755</name>
</gene>
<dbReference type="GeneID" id="98660663"/>